<dbReference type="RefSeq" id="WP_035207125.1">
    <property type="nucleotide sequence ID" value="NZ_JNVC02000005.1"/>
</dbReference>
<dbReference type="GO" id="GO:0009003">
    <property type="term" value="F:signal peptidase activity"/>
    <property type="evidence" value="ECO:0007669"/>
    <property type="project" value="UniProtKB-EC"/>
</dbReference>
<evidence type="ECO:0000313" key="8">
    <source>
        <dbReference type="Proteomes" id="UP000028549"/>
    </source>
</evidence>
<evidence type="ECO:0000256" key="3">
    <source>
        <dbReference type="ARBA" id="ARBA00022989"/>
    </source>
</evidence>
<dbReference type="GO" id="GO:0016020">
    <property type="term" value="C:membrane"/>
    <property type="evidence" value="ECO:0007669"/>
    <property type="project" value="UniProtKB-SubCell"/>
</dbReference>
<comment type="caution">
    <text evidence="7">The sequence shown here is derived from an EMBL/GenBank/DDBJ whole genome shotgun (WGS) entry which is preliminary data.</text>
</comment>
<dbReference type="STRING" id="246786.GS18_0211180"/>
<organism evidence="7 8">
    <name type="scientific">Metabacillus indicus</name>
    <name type="common">Bacillus indicus</name>
    <dbReference type="NCBI Taxonomy" id="246786"/>
    <lineage>
        <taxon>Bacteria</taxon>
        <taxon>Bacillati</taxon>
        <taxon>Bacillota</taxon>
        <taxon>Bacilli</taxon>
        <taxon>Bacillales</taxon>
        <taxon>Bacillaceae</taxon>
        <taxon>Metabacillus</taxon>
    </lineage>
</organism>
<protein>
    <recommendedName>
        <fullName evidence="5">Signal peptidase I</fullName>
        <ecNumber evidence="5">3.4.21.89</ecNumber>
    </recommendedName>
</protein>
<dbReference type="EC" id="3.4.21.89" evidence="5"/>
<proteinExistence type="predicted"/>
<evidence type="ECO:0000256" key="5">
    <source>
        <dbReference type="NCBIfam" id="TIGR02228"/>
    </source>
</evidence>
<dbReference type="CDD" id="cd06530">
    <property type="entry name" value="S26_SPase_I"/>
    <property type="match status" value="1"/>
</dbReference>
<sequence length="186" mass="21022">MKKYFQILGKIFFYFTLVIALIFFYQNVQARGNIDKAPELFGYKALTILSNSMQPQFSAGDLIIINTKKQPKINDIITFKNQEGLIITHRITEIIQTSSSLSYRTMGDYNQIEDEFLTSPKDVLGVKATVVPFAGYVAQFISSPVGIFLFIVLPLIFLFVIEIFQRLGLVRNSKTKLSTIEGGSDD</sequence>
<accession>A0A084GWG8</accession>
<dbReference type="AlphaFoldDB" id="A0A084GWG8"/>
<feature type="transmembrane region" description="Helical" evidence="6">
    <location>
        <begin position="7"/>
        <end position="25"/>
    </location>
</feature>
<dbReference type="PANTHER" id="PTHR10806:SF6">
    <property type="entry name" value="SIGNAL PEPTIDASE COMPLEX CATALYTIC SUBUNIT SEC11"/>
    <property type="match status" value="1"/>
</dbReference>
<name>A0A084GWG8_METID</name>
<gene>
    <name evidence="7" type="ORF">GS18_0211180</name>
</gene>
<dbReference type="PANTHER" id="PTHR10806">
    <property type="entry name" value="SIGNAL PEPTIDASE COMPLEX CATALYTIC SUBUNIT SEC11"/>
    <property type="match status" value="1"/>
</dbReference>
<evidence type="ECO:0000256" key="1">
    <source>
        <dbReference type="ARBA" id="ARBA00004370"/>
    </source>
</evidence>
<keyword evidence="4 6" id="KW-0472">Membrane</keyword>
<dbReference type="SUPFAM" id="SSF51306">
    <property type="entry name" value="LexA/Signal peptidase"/>
    <property type="match status" value="1"/>
</dbReference>
<dbReference type="PRINTS" id="PR00728">
    <property type="entry name" value="SIGNALPTASE"/>
</dbReference>
<keyword evidence="3 6" id="KW-1133">Transmembrane helix</keyword>
<dbReference type="GO" id="GO:0004252">
    <property type="term" value="F:serine-type endopeptidase activity"/>
    <property type="evidence" value="ECO:0007669"/>
    <property type="project" value="UniProtKB-UniRule"/>
</dbReference>
<reference evidence="7 8" key="1">
    <citation type="journal article" date="2005" name="Int. J. Syst. Evol. Microbiol.">
        <title>Bacillus cibi sp. nov., isolated from jeotgal, a traditional Korean fermented seafood.</title>
        <authorList>
            <person name="Yoon J.H."/>
            <person name="Lee C.H."/>
            <person name="Oh T.K."/>
        </authorList>
    </citation>
    <scope>NUCLEOTIDE SEQUENCE [LARGE SCALE GENOMIC DNA]</scope>
    <source>
        <strain evidence="7 8">DSM 16189</strain>
    </source>
</reference>
<dbReference type="Proteomes" id="UP000028549">
    <property type="component" value="Unassembled WGS sequence"/>
</dbReference>
<evidence type="ECO:0000256" key="2">
    <source>
        <dbReference type="ARBA" id="ARBA00022692"/>
    </source>
</evidence>
<dbReference type="EMBL" id="JNVC02000005">
    <property type="protein sequence ID" value="KEZ51680.1"/>
    <property type="molecule type" value="Genomic_DNA"/>
</dbReference>
<dbReference type="GO" id="GO:0006465">
    <property type="term" value="P:signal peptide processing"/>
    <property type="evidence" value="ECO:0007669"/>
    <property type="project" value="UniProtKB-UniRule"/>
</dbReference>
<keyword evidence="8" id="KW-1185">Reference proteome</keyword>
<dbReference type="InterPro" id="IPR036286">
    <property type="entry name" value="LexA/Signal_pep-like_sf"/>
</dbReference>
<dbReference type="OrthoDB" id="1648066at2"/>
<comment type="subcellular location">
    <subcellularLocation>
        <location evidence="1">Membrane</location>
    </subcellularLocation>
</comment>
<evidence type="ECO:0000256" key="4">
    <source>
        <dbReference type="ARBA" id="ARBA00023136"/>
    </source>
</evidence>
<evidence type="ECO:0000256" key="6">
    <source>
        <dbReference type="SAM" id="Phobius"/>
    </source>
</evidence>
<dbReference type="InterPro" id="IPR001733">
    <property type="entry name" value="Peptidase_S26B"/>
</dbReference>
<feature type="transmembrane region" description="Helical" evidence="6">
    <location>
        <begin position="145"/>
        <end position="164"/>
    </location>
</feature>
<dbReference type="NCBIfam" id="TIGR02228">
    <property type="entry name" value="sigpep_I_arch"/>
    <property type="match status" value="1"/>
</dbReference>
<keyword evidence="2 6" id="KW-0812">Transmembrane</keyword>
<dbReference type="InterPro" id="IPR019533">
    <property type="entry name" value="Peptidase_S26"/>
</dbReference>
<evidence type="ECO:0000313" key="7">
    <source>
        <dbReference type="EMBL" id="KEZ51680.1"/>
    </source>
</evidence>